<dbReference type="Gene3D" id="3.40.50.12780">
    <property type="entry name" value="N-terminal domain of ligase-like"/>
    <property type="match status" value="1"/>
</dbReference>
<evidence type="ECO:0000313" key="4">
    <source>
        <dbReference type="Proteomes" id="UP001259982"/>
    </source>
</evidence>
<dbReference type="Pfam" id="PF00501">
    <property type="entry name" value="AMP-binding"/>
    <property type="match status" value="1"/>
</dbReference>
<dbReference type="Gene3D" id="3.30.300.30">
    <property type="match status" value="1"/>
</dbReference>
<comment type="caution">
    <text evidence="3">The sequence shown here is derived from an EMBL/GenBank/DDBJ whole genome shotgun (WGS) entry which is preliminary data.</text>
</comment>
<protein>
    <submittedName>
        <fullName evidence="3">AMP-binding protein</fullName>
    </submittedName>
</protein>
<dbReference type="InterPro" id="IPR042099">
    <property type="entry name" value="ANL_N_sf"/>
</dbReference>
<dbReference type="SUPFAM" id="SSF56801">
    <property type="entry name" value="Acetyl-CoA synthetase-like"/>
    <property type="match status" value="1"/>
</dbReference>
<evidence type="ECO:0000259" key="1">
    <source>
        <dbReference type="Pfam" id="PF00501"/>
    </source>
</evidence>
<accession>A0ABU3B828</accession>
<dbReference type="EMBL" id="JAVRHY010000006">
    <property type="protein sequence ID" value="MDT0618621.1"/>
    <property type="molecule type" value="Genomic_DNA"/>
</dbReference>
<evidence type="ECO:0000259" key="2">
    <source>
        <dbReference type="Pfam" id="PF13193"/>
    </source>
</evidence>
<dbReference type="PANTHER" id="PTHR43767">
    <property type="entry name" value="LONG-CHAIN-FATTY-ACID--COA LIGASE"/>
    <property type="match status" value="1"/>
</dbReference>
<sequence>MMQAMLNPRASAPSLLTLKPLYTNALRKYAQRTAIDCDANTLSYRQLLDASCRFAHGLSAVGVAANVRVALLMSNCQEYAVADQAIIQSGGVKVPLNDMLGEKEIRYIVADSNARVLVVGPAFFETVARNRDAWPELETVIGIAAAADCPEGIEPWDEFSAGQPETPPDVAVAPDDLAVIAYTGGTTGQPKGVMLTQQSMVLDVLSHVVEMELLDDERLLLCSPLAHSAGFLMLAGLLKGATHLVERGFAPETVVRRIENDGVTLTFMVPTMIYRLIDWIGDTRYDLSSLRSILYGAAPITLPRLREGLALFGPVFMQIYGQTEAPNFITRLRRQDHRPDDDTAHRLASCGQPVAMAEVRIVDADNRTQPVGEVGELAARTPYTMAGYHGLPDKSAETLIDGWLHTGDIAYQDADGYVYLLDRKKDMIITGGMNVYTKEVEDAIQSCPGVGQVAVVGLEDADWGEAVTAFIVADVGAHPTQSDVLDHCRQELSKYKRPKAVYFVDTLPVTAYGKLDKKALRTQAR</sequence>
<dbReference type="Pfam" id="PF13193">
    <property type="entry name" value="AMP-binding_C"/>
    <property type="match status" value="1"/>
</dbReference>
<dbReference type="InterPro" id="IPR045851">
    <property type="entry name" value="AMP-bd_C_sf"/>
</dbReference>
<gene>
    <name evidence="3" type="ORF">RM531_09025</name>
</gene>
<dbReference type="InterPro" id="IPR000873">
    <property type="entry name" value="AMP-dep_synth/lig_dom"/>
</dbReference>
<dbReference type="PANTHER" id="PTHR43767:SF7">
    <property type="entry name" value="MEDIUM_LONG-CHAIN-FATTY-ACID--COA LIGASE FADD8"/>
    <property type="match status" value="1"/>
</dbReference>
<dbReference type="InterPro" id="IPR050237">
    <property type="entry name" value="ATP-dep_AMP-bd_enzyme"/>
</dbReference>
<proteinExistence type="predicted"/>
<reference evidence="3 4" key="1">
    <citation type="submission" date="2023-09" db="EMBL/GenBank/DDBJ databases">
        <authorList>
            <person name="Rey-Velasco X."/>
        </authorList>
    </citation>
    <scope>NUCLEOTIDE SEQUENCE [LARGE SCALE GENOMIC DNA]</scope>
    <source>
        <strain evidence="3 4">P385</strain>
    </source>
</reference>
<evidence type="ECO:0000313" key="3">
    <source>
        <dbReference type="EMBL" id="MDT0618621.1"/>
    </source>
</evidence>
<keyword evidence="4" id="KW-1185">Reference proteome</keyword>
<dbReference type="Proteomes" id="UP001259982">
    <property type="component" value="Unassembled WGS sequence"/>
</dbReference>
<dbReference type="InterPro" id="IPR025110">
    <property type="entry name" value="AMP-bd_C"/>
</dbReference>
<feature type="domain" description="AMP-binding enzyme C-terminal" evidence="2">
    <location>
        <begin position="439"/>
        <end position="514"/>
    </location>
</feature>
<dbReference type="InterPro" id="IPR020845">
    <property type="entry name" value="AMP-binding_CS"/>
</dbReference>
<dbReference type="PROSITE" id="PS00455">
    <property type="entry name" value="AMP_BINDING"/>
    <property type="match status" value="1"/>
</dbReference>
<organism evidence="3 4">
    <name type="scientific">Spectribacter acetivorans</name>
    <dbReference type="NCBI Taxonomy" id="3075603"/>
    <lineage>
        <taxon>Bacteria</taxon>
        <taxon>Pseudomonadati</taxon>
        <taxon>Pseudomonadota</taxon>
        <taxon>Gammaproteobacteria</taxon>
        <taxon>Salinisphaerales</taxon>
        <taxon>Salinisphaeraceae</taxon>
        <taxon>Spectribacter</taxon>
    </lineage>
</organism>
<name>A0ABU3B828_9GAMM</name>
<feature type="domain" description="AMP-dependent synthetase/ligase" evidence="1">
    <location>
        <begin position="25"/>
        <end position="389"/>
    </location>
</feature>
<dbReference type="RefSeq" id="WP_311658780.1">
    <property type="nucleotide sequence ID" value="NZ_JAVRHY010000006.1"/>
</dbReference>